<accession>A0A7X4LL28</accession>
<organism evidence="2 3">
    <name type="scientific">Vibrio eleionomae</name>
    <dbReference type="NCBI Taxonomy" id="2653505"/>
    <lineage>
        <taxon>Bacteria</taxon>
        <taxon>Pseudomonadati</taxon>
        <taxon>Pseudomonadota</taxon>
        <taxon>Gammaproteobacteria</taxon>
        <taxon>Vibrionales</taxon>
        <taxon>Vibrionaceae</taxon>
        <taxon>Vibrio</taxon>
    </lineage>
</organism>
<name>A0A7X4LL28_9VIBR</name>
<dbReference type="Pfam" id="PF02492">
    <property type="entry name" value="cobW"/>
    <property type="match status" value="1"/>
</dbReference>
<dbReference type="Gene3D" id="3.40.50.300">
    <property type="entry name" value="P-loop containing nucleotide triphosphate hydrolases"/>
    <property type="match status" value="1"/>
</dbReference>
<dbReference type="GO" id="GO:0005737">
    <property type="term" value="C:cytoplasm"/>
    <property type="evidence" value="ECO:0007669"/>
    <property type="project" value="TreeGrafter"/>
</dbReference>
<comment type="caution">
    <text evidence="2">The sequence shown here is derived from an EMBL/GenBank/DDBJ whole genome shotgun (WGS) entry which is preliminary data.</text>
</comment>
<dbReference type="Proteomes" id="UP000462621">
    <property type="component" value="Unassembled WGS sequence"/>
</dbReference>
<dbReference type="RefSeq" id="WP_161155883.1">
    <property type="nucleotide sequence ID" value="NZ_WEKT01000020.1"/>
</dbReference>
<evidence type="ECO:0000313" key="2">
    <source>
        <dbReference type="EMBL" id="MZI93948.1"/>
    </source>
</evidence>
<dbReference type="EMBL" id="WEKT01000020">
    <property type="protein sequence ID" value="MZI93948.1"/>
    <property type="molecule type" value="Genomic_DNA"/>
</dbReference>
<keyword evidence="3" id="KW-1185">Reference proteome</keyword>
<evidence type="ECO:0000259" key="1">
    <source>
        <dbReference type="Pfam" id="PF02492"/>
    </source>
</evidence>
<proteinExistence type="predicted"/>
<dbReference type="InterPro" id="IPR027417">
    <property type="entry name" value="P-loop_NTPase"/>
</dbReference>
<dbReference type="CDD" id="cd03112">
    <property type="entry name" value="CobW-like"/>
    <property type="match status" value="1"/>
</dbReference>
<dbReference type="SUPFAM" id="SSF52540">
    <property type="entry name" value="P-loop containing nucleoside triphosphate hydrolases"/>
    <property type="match status" value="1"/>
</dbReference>
<dbReference type="PANTHER" id="PTHR13748">
    <property type="entry name" value="COBW-RELATED"/>
    <property type="match status" value="1"/>
</dbReference>
<dbReference type="AlphaFoldDB" id="A0A7X4LL28"/>
<feature type="domain" description="CobW/HypB/UreG nucleotide-binding" evidence="1">
    <location>
        <begin position="6"/>
        <end position="178"/>
    </location>
</feature>
<protein>
    <submittedName>
        <fullName evidence="2">GTP-binding protein</fullName>
    </submittedName>
</protein>
<reference evidence="2 3" key="1">
    <citation type="submission" date="2019-10" db="EMBL/GenBank/DDBJ databases">
        <title>Vibrio sp. nov. isolated from a shrimp pond.</title>
        <authorList>
            <person name="Gomez-Gil B."/>
            <person name="Enciso-Ibarra J."/>
            <person name="Enciso-Ibarra K."/>
            <person name="Bolan-Mejia C."/>
        </authorList>
    </citation>
    <scope>NUCLEOTIDE SEQUENCE [LARGE SCALE GENOMIC DNA]</scope>
    <source>
        <strain evidence="2 3">CAIM 722</strain>
    </source>
</reference>
<dbReference type="InterPro" id="IPR003495">
    <property type="entry name" value="CobW/HypB/UreG_nucleotide-bd"/>
</dbReference>
<dbReference type="InterPro" id="IPR051316">
    <property type="entry name" value="Zinc-reg_GTPase_activator"/>
</dbReference>
<sequence length="339" mass="37763">MSYKVPTNIITGFLGVGKTTTILNLLKNKPDNEKWAVLVNEFGEIGIDGAMMSEQGALIKEVPGGCMCCSAGVPMSVSITALLRQQPDRLLIEPTGLGHPKEVVAILTSDQYKDYVDLKSTITLVDPRNFKDDRYTSNQNFNDQLDCGDIILASKSDLAQPEDLANFEQWLSQQQPSKLYSALIVAGEIDPQLLSLDRTSSSASNYIEPHHHEHADQEPQFALAPGEAYVRRENRGQGYYSCGWLFGAEYHFNFDDIFSLLSDLQAERVKAVVNTDKGCYAFNVSNGVVSVTEMTLEGFESRIEVIDTQLMAWDELEKILLKLAGILVPFEWTLQKPTR</sequence>
<gene>
    <name evidence="2" type="ORF">F9817_12165</name>
</gene>
<dbReference type="PANTHER" id="PTHR13748:SF46">
    <property type="entry name" value="ZINC CHAPERONE YEIR"/>
    <property type="match status" value="1"/>
</dbReference>
<evidence type="ECO:0000313" key="3">
    <source>
        <dbReference type="Proteomes" id="UP000462621"/>
    </source>
</evidence>